<evidence type="ECO:0000256" key="1">
    <source>
        <dbReference type="ARBA" id="ARBA00022723"/>
    </source>
</evidence>
<evidence type="ECO:0000313" key="4">
    <source>
        <dbReference type="EMBL" id="KMP07565.1"/>
    </source>
</evidence>
<dbReference type="InterPro" id="IPR001370">
    <property type="entry name" value="BIR_rpt"/>
</dbReference>
<feature type="compositionally biased region" description="Polar residues" evidence="3">
    <location>
        <begin position="244"/>
        <end position="253"/>
    </location>
</feature>
<feature type="region of interest" description="Disordered" evidence="3">
    <location>
        <begin position="201"/>
        <end position="270"/>
    </location>
</feature>
<dbReference type="OrthoDB" id="2196114at2759"/>
<evidence type="ECO:0000256" key="3">
    <source>
        <dbReference type="SAM" id="MobiDB-lite"/>
    </source>
</evidence>
<feature type="compositionally biased region" description="Basic residues" evidence="3">
    <location>
        <begin position="204"/>
        <end position="215"/>
    </location>
</feature>
<dbReference type="CDD" id="cd00022">
    <property type="entry name" value="BIR"/>
    <property type="match status" value="2"/>
</dbReference>
<evidence type="ECO:0000313" key="5">
    <source>
        <dbReference type="Proteomes" id="UP000054565"/>
    </source>
</evidence>
<sequence>MAQTGMETVSARLASFKTAHRPISKGRTSGAKTKPITWPHVKPSPEELADAGFYYQPTEISPDNTACFLCRYALDGWEEDDDPITEHLRHSRECGWAIIMDITRRSSNPAEIVDPTSPEIAEARRATFGTWWPHDGKKGWKCKTEKMVEAGWYLCATEESDDFVSCAYCNLSLDGWEPKDDPFDEHYRRSSECSFFHFAPIPGKKGRTGRGKNTRSSKASRSSTQSTLSTFSEAETADLDSEVEQSLLSQSAKETSKRTSRAGAKGKKIKAKVNEAVVAGSRVEDDATMVESQQPKKPRGRKRKSSEMIDNEGFQETSNSDVRPEPATKKRATGTRKTSTAKTRAISDLTDDELNGPIEPVKSEKRSNKKLTKKRSTSKNRAQPGASKDPLISRIPNDAEIDAELEADLERDGIDGVEIKSGTGYEHDAPVAPICRVSKRASDTEEIEGYATEPIQKPGRKKAQGKKKTAKINESQPQDDTEMRDEVQHPRITTDACMDLDDDQISPHSLPVDEAVDEVCNDAQSLKKAKPSRKQKRSRSKEEDAREEEASDGLARDSANLRRLGTQSVSEDHIPSERTAPSPVDSTPFQAQERTPSPSPQSSDAENRPPSSRPEAFSIPLEPSTPATSAQKIFDQSICLSTPDPWDPVDLDDLLQPDSANKENVNLSEMLCAAKGDLTSPEKRMSVAEWIAWNAKKGESKLRNECERMVSLFEREGGRAMSVLEEIECID</sequence>
<dbReference type="PROSITE" id="PS50143">
    <property type="entry name" value="BIR_REPEAT_2"/>
    <property type="match status" value="2"/>
</dbReference>
<feature type="compositionally biased region" description="Basic residues" evidence="3">
    <location>
        <begin position="258"/>
        <end position="270"/>
    </location>
</feature>
<dbReference type="InterPro" id="IPR051190">
    <property type="entry name" value="Baculoviral_IAP"/>
</dbReference>
<dbReference type="Pfam" id="PF00653">
    <property type="entry name" value="BIR"/>
    <property type="match status" value="2"/>
</dbReference>
<dbReference type="Proteomes" id="UP000054565">
    <property type="component" value="Unassembled WGS sequence"/>
</dbReference>
<feature type="compositionally biased region" description="Basic residues" evidence="3">
    <location>
        <begin position="527"/>
        <end position="539"/>
    </location>
</feature>
<gene>
    <name evidence="4" type="ORF">CIRG_07245</name>
</gene>
<keyword evidence="1" id="KW-0479">Metal-binding</keyword>
<feature type="compositionally biased region" description="Low complexity" evidence="3">
    <location>
        <begin position="335"/>
        <end position="344"/>
    </location>
</feature>
<feature type="compositionally biased region" description="Low complexity" evidence="3">
    <location>
        <begin position="216"/>
        <end position="232"/>
    </location>
</feature>
<dbReference type="Gene3D" id="1.10.1170.10">
    <property type="entry name" value="Inhibitor Of Apoptosis Protein (2mihbC-IAP-1), Chain A"/>
    <property type="match status" value="2"/>
</dbReference>
<dbReference type="SMART" id="SM00238">
    <property type="entry name" value="BIR"/>
    <property type="match status" value="2"/>
</dbReference>
<dbReference type="EMBL" id="DS028097">
    <property type="protein sequence ID" value="KMP07565.1"/>
    <property type="molecule type" value="Genomic_DNA"/>
</dbReference>
<feature type="region of interest" description="Disordered" evidence="3">
    <location>
        <begin position="22"/>
        <end position="42"/>
    </location>
</feature>
<name>A0A0J6YIW7_COCIT</name>
<feature type="compositionally biased region" description="Basic residues" evidence="3">
    <location>
        <begin position="367"/>
        <end position="378"/>
    </location>
</feature>
<dbReference type="GO" id="GO:0046872">
    <property type="term" value="F:metal ion binding"/>
    <property type="evidence" value="ECO:0007669"/>
    <property type="project" value="UniProtKB-KW"/>
</dbReference>
<evidence type="ECO:0000256" key="2">
    <source>
        <dbReference type="ARBA" id="ARBA00022833"/>
    </source>
</evidence>
<feature type="compositionally biased region" description="Polar residues" evidence="3">
    <location>
        <begin position="584"/>
        <end position="604"/>
    </location>
</feature>
<dbReference type="SUPFAM" id="SSF57924">
    <property type="entry name" value="Inhibitor of apoptosis (IAP) repeat"/>
    <property type="match status" value="2"/>
</dbReference>
<accession>A0A0J6YIW7</accession>
<dbReference type="PANTHER" id="PTHR46771">
    <property type="entry name" value="DETERIN"/>
    <property type="match status" value="1"/>
</dbReference>
<organism evidence="4 5">
    <name type="scientific">Coccidioides immitis RMSCC 2394</name>
    <dbReference type="NCBI Taxonomy" id="404692"/>
    <lineage>
        <taxon>Eukaryota</taxon>
        <taxon>Fungi</taxon>
        <taxon>Dikarya</taxon>
        <taxon>Ascomycota</taxon>
        <taxon>Pezizomycotina</taxon>
        <taxon>Eurotiomycetes</taxon>
        <taxon>Eurotiomycetidae</taxon>
        <taxon>Onygenales</taxon>
        <taxon>Onygenaceae</taxon>
        <taxon>Coccidioides</taxon>
    </lineage>
</organism>
<feature type="compositionally biased region" description="Basic residues" evidence="3">
    <location>
        <begin position="458"/>
        <end position="470"/>
    </location>
</feature>
<dbReference type="AlphaFoldDB" id="A0A0J6YIW7"/>
<feature type="region of interest" description="Disordered" evidence="3">
    <location>
        <begin position="282"/>
        <end position="642"/>
    </location>
</feature>
<proteinExistence type="predicted"/>
<evidence type="ECO:0008006" key="6">
    <source>
        <dbReference type="Google" id="ProtNLM"/>
    </source>
</evidence>
<dbReference type="PANTHER" id="PTHR46771:SF5">
    <property type="entry name" value="DETERIN"/>
    <property type="match status" value="1"/>
</dbReference>
<protein>
    <recommendedName>
        <fullName evidence="6">Chromosome segregation protein BIR1</fullName>
    </recommendedName>
</protein>
<keyword evidence="2" id="KW-0862">Zinc</keyword>
<dbReference type="STRING" id="404692.A0A0J6YIW7"/>
<reference evidence="5" key="1">
    <citation type="journal article" date="2010" name="Genome Res.">
        <title>Population genomic sequencing of Coccidioides fungi reveals recent hybridization and transposon control.</title>
        <authorList>
            <person name="Neafsey D.E."/>
            <person name="Barker B.M."/>
            <person name="Sharpton T.J."/>
            <person name="Stajich J.E."/>
            <person name="Park D.J."/>
            <person name="Whiston E."/>
            <person name="Hung C.-Y."/>
            <person name="McMahan C."/>
            <person name="White J."/>
            <person name="Sykes S."/>
            <person name="Heiman D."/>
            <person name="Young S."/>
            <person name="Zeng Q."/>
            <person name="Abouelleil A."/>
            <person name="Aftuck L."/>
            <person name="Bessette D."/>
            <person name="Brown A."/>
            <person name="FitzGerald M."/>
            <person name="Lui A."/>
            <person name="Macdonald J.P."/>
            <person name="Priest M."/>
            <person name="Orbach M.J."/>
            <person name="Galgiani J.N."/>
            <person name="Kirkland T.N."/>
            <person name="Cole G.T."/>
            <person name="Birren B.W."/>
            <person name="Henn M.R."/>
            <person name="Taylor J.W."/>
            <person name="Rounsley S.D."/>
        </authorList>
    </citation>
    <scope>NUCLEOTIDE SEQUENCE [LARGE SCALE GENOMIC DNA]</scope>
    <source>
        <strain evidence="5">RMSCC 2394</strain>
    </source>
</reference>
<feature type="compositionally biased region" description="Basic and acidic residues" evidence="3">
    <location>
        <begin position="408"/>
        <end position="418"/>
    </location>
</feature>